<protein>
    <submittedName>
        <fullName evidence="2">Uncharacterized protein</fullName>
    </submittedName>
</protein>
<proteinExistence type="predicted"/>
<accession>A0A9D4J639</accession>
<sequence length="111" mass="12907">MENTDYEAKTVSRREFILDKIVERNREETDVQTLQGTRKLHAVKSGSNDYKLGIRNLSWYCEECMKVDGRCNFSENVNAFEISKLVHNKDNLSQKVKQHKGKNPSTIENND</sequence>
<evidence type="ECO:0000313" key="2">
    <source>
        <dbReference type="EMBL" id="KAH3799850.1"/>
    </source>
</evidence>
<comment type="caution">
    <text evidence="2">The sequence shown here is derived from an EMBL/GenBank/DDBJ whole genome shotgun (WGS) entry which is preliminary data.</text>
</comment>
<dbReference type="AlphaFoldDB" id="A0A9D4J639"/>
<reference evidence="2" key="2">
    <citation type="submission" date="2020-11" db="EMBL/GenBank/DDBJ databases">
        <authorList>
            <person name="McCartney M.A."/>
            <person name="Auch B."/>
            <person name="Kono T."/>
            <person name="Mallez S."/>
            <person name="Becker A."/>
            <person name="Gohl D.M."/>
            <person name="Silverstein K.A.T."/>
            <person name="Koren S."/>
            <person name="Bechman K.B."/>
            <person name="Herman A."/>
            <person name="Abrahante J.E."/>
            <person name="Garbe J."/>
        </authorList>
    </citation>
    <scope>NUCLEOTIDE SEQUENCE</scope>
    <source>
        <strain evidence="2">Duluth1</strain>
        <tissue evidence="2">Whole animal</tissue>
    </source>
</reference>
<organism evidence="2 3">
    <name type="scientific">Dreissena polymorpha</name>
    <name type="common">Zebra mussel</name>
    <name type="synonym">Mytilus polymorpha</name>
    <dbReference type="NCBI Taxonomy" id="45954"/>
    <lineage>
        <taxon>Eukaryota</taxon>
        <taxon>Metazoa</taxon>
        <taxon>Spiralia</taxon>
        <taxon>Lophotrochozoa</taxon>
        <taxon>Mollusca</taxon>
        <taxon>Bivalvia</taxon>
        <taxon>Autobranchia</taxon>
        <taxon>Heteroconchia</taxon>
        <taxon>Euheterodonta</taxon>
        <taxon>Imparidentia</taxon>
        <taxon>Neoheterodontei</taxon>
        <taxon>Myida</taxon>
        <taxon>Dreissenoidea</taxon>
        <taxon>Dreissenidae</taxon>
        <taxon>Dreissena</taxon>
    </lineage>
</organism>
<reference evidence="2" key="1">
    <citation type="journal article" date="2019" name="bioRxiv">
        <title>The Genome of the Zebra Mussel, Dreissena polymorpha: A Resource for Invasive Species Research.</title>
        <authorList>
            <person name="McCartney M.A."/>
            <person name="Auch B."/>
            <person name="Kono T."/>
            <person name="Mallez S."/>
            <person name="Zhang Y."/>
            <person name="Obille A."/>
            <person name="Becker A."/>
            <person name="Abrahante J.E."/>
            <person name="Garbe J."/>
            <person name="Badalamenti J.P."/>
            <person name="Herman A."/>
            <person name="Mangelson H."/>
            <person name="Liachko I."/>
            <person name="Sullivan S."/>
            <person name="Sone E.D."/>
            <person name="Koren S."/>
            <person name="Silverstein K.A.T."/>
            <person name="Beckman K.B."/>
            <person name="Gohl D.M."/>
        </authorList>
    </citation>
    <scope>NUCLEOTIDE SEQUENCE</scope>
    <source>
        <strain evidence="2">Duluth1</strain>
        <tissue evidence="2">Whole animal</tissue>
    </source>
</reference>
<evidence type="ECO:0000313" key="3">
    <source>
        <dbReference type="Proteomes" id="UP000828390"/>
    </source>
</evidence>
<dbReference type="EMBL" id="JAIWYP010000007">
    <property type="protein sequence ID" value="KAH3799850.1"/>
    <property type="molecule type" value="Genomic_DNA"/>
</dbReference>
<feature type="region of interest" description="Disordered" evidence="1">
    <location>
        <begin position="91"/>
        <end position="111"/>
    </location>
</feature>
<name>A0A9D4J639_DREPO</name>
<keyword evidence="3" id="KW-1185">Reference proteome</keyword>
<evidence type="ECO:0000256" key="1">
    <source>
        <dbReference type="SAM" id="MobiDB-lite"/>
    </source>
</evidence>
<gene>
    <name evidence="2" type="ORF">DPMN_153468</name>
</gene>
<dbReference type="Proteomes" id="UP000828390">
    <property type="component" value="Unassembled WGS sequence"/>
</dbReference>